<organism evidence="1 2">
    <name type="scientific">Umezawaea endophytica</name>
    <dbReference type="NCBI Taxonomy" id="1654476"/>
    <lineage>
        <taxon>Bacteria</taxon>
        <taxon>Bacillati</taxon>
        <taxon>Actinomycetota</taxon>
        <taxon>Actinomycetes</taxon>
        <taxon>Pseudonocardiales</taxon>
        <taxon>Pseudonocardiaceae</taxon>
        <taxon>Umezawaea</taxon>
    </lineage>
</organism>
<dbReference type="Proteomes" id="UP001141259">
    <property type="component" value="Unassembled WGS sequence"/>
</dbReference>
<reference evidence="1" key="1">
    <citation type="submission" date="2022-08" db="EMBL/GenBank/DDBJ databases">
        <authorList>
            <person name="Tistechok S."/>
            <person name="Samborskyy M."/>
            <person name="Roman I."/>
        </authorList>
    </citation>
    <scope>NUCLEOTIDE SEQUENCE</scope>
    <source>
        <strain evidence="1">DSM 103496</strain>
    </source>
</reference>
<evidence type="ECO:0000313" key="2">
    <source>
        <dbReference type="Proteomes" id="UP001141259"/>
    </source>
</evidence>
<evidence type="ECO:0000313" key="1">
    <source>
        <dbReference type="EMBL" id="MCS7482792.1"/>
    </source>
</evidence>
<gene>
    <name evidence="1" type="ORF">NZH93_38600</name>
</gene>
<keyword evidence="2" id="KW-1185">Reference proteome</keyword>
<comment type="caution">
    <text evidence="1">The sequence shown here is derived from an EMBL/GenBank/DDBJ whole genome shotgun (WGS) entry which is preliminary data.</text>
</comment>
<sequence length="101" mass="11036">MVYAFIQDVPIGDDLYRRIIDELGPEPVAGSLLHLCVRRPDGGLRYVEVWESEAACARAFDERIHPAVDAAFGGTRPEAEPTVQHLEVLHVTGSLLGEPAS</sequence>
<dbReference type="EMBL" id="JANYMP010000026">
    <property type="protein sequence ID" value="MCS7482792.1"/>
    <property type="molecule type" value="Genomic_DNA"/>
</dbReference>
<dbReference type="AlphaFoldDB" id="A0A9X3AIA0"/>
<proteinExistence type="predicted"/>
<accession>A0A9X3AIA0</accession>
<dbReference type="RefSeq" id="WP_259628256.1">
    <property type="nucleotide sequence ID" value="NZ_JANYMP010000026.1"/>
</dbReference>
<protein>
    <recommendedName>
        <fullName evidence="3">ABM domain-containing protein</fullName>
    </recommendedName>
</protein>
<name>A0A9X3AIA0_9PSEU</name>
<evidence type="ECO:0008006" key="3">
    <source>
        <dbReference type="Google" id="ProtNLM"/>
    </source>
</evidence>